<dbReference type="OrthoDB" id="663011at2"/>
<feature type="domain" description="Cyclic nucleotide-binding" evidence="1">
    <location>
        <begin position="28"/>
        <end position="107"/>
    </location>
</feature>
<proteinExistence type="predicted"/>
<dbReference type="EMBL" id="FNGV01000007">
    <property type="protein sequence ID" value="SDM31990.1"/>
    <property type="molecule type" value="Genomic_DNA"/>
</dbReference>
<keyword evidence="3" id="KW-1185">Reference proteome</keyword>
<evidence type="ECO:0000313" key="2">
    <source>
        <dbReference type="EMBL" id="SDM31990.1"/>
    </source>
</evidence>
<dbReference type="SUPFAM" id="SSF51206">
    <property type="entry name" value="cAMP-binding domain-like"/>
    <property type="match status" value="1"/>
</dbReference>
<keyword evidence="2" id="KW-0418">Kinase</keyword>
<gene>
    <name evidence="2" type="ORF">SAMN04488514_107170</name>
</gene>
<dbReference type="InterPro" id="IPR000595">
    <property type="entry name" value="cNMP-bd_dom"/>
</dbReference>
<dbReference type="GO" id="GO:0016301">
    <property type="term" value="F:kinase activity"/>
    <property type="evidence" value="ECO:0007669"/>
    <property type="project" value="UniProtKB-KW"/>
</dbReference>
<dbReference type="PROSITE" id="PS50042">
    <property type="entry name" value="CNMP_BINDING_3"/>
    <property type="match status" value="1"/>
</dbReference>
<evidence type="ECO:0000313" key="3">
    <source>
        <dbReference type="Proteomes" id="UP000199440"/>
    </source>
</evidence>
<dbReference type="InterPro" id="IPR018490">
    <property type="entry name" value="cNMP-bd_dom_sf"/>
</dbReference>
<dbReference type="RefSeq" id="WP_089890986.1">
    <property type="nucleotide sequence ID" value="NZ_FNGV01000007.1"/>
</dbReference>
<dbReference type="AlphaFoldDB" id="A0A1G9S9H4"/>
<name>A0A1G9S9H4_9FLAO</name>
<keyword evidence="2" id="KW-0808">Transferase</keyword>
<dbReference type="Pfam" id="PF00027">
    <property type="entry name" value="cNMP_binding"/>
    <property type="match status" value="1"/>
</dbReference>
<organism evidence="2 3">
    <name type="scientific">Kriegella aquimaris</name>
    <dbReference type="NCBI Taxonomy" id="192904"/>
    <lineage>
        <taxon>Bacteria</taxon>
        <taxon>Pseudomonadati</taxon>
        <taxon>Bacteroidota</taxon>
        <taxon>Flavobacteriia</taxon>
        <taxon>Flavobacteriales</taxon>
        <taxon>Flavobacteriaceae</taxon>
        <taxon>Kriegella</taxon>
    </lineage>
</organism>
<evidence type="ECO:0000259" key="1">
    <source>
        <dbReference type="PROSITE" id="PS50042"/>
    </source>
</evidence>
<dbReference type="InterPro" id="IPR014710">
    <property type="entry name" value="RmlC-like_jellyroll"/>
</dbReference>
<accession>A0A1G9S9H4</accession>
<dbReference type="Proteomes" id="UP000199440">
    <property type="component" value="Unassembled WGS sequence"/>
</dbReference>
<sequence>MLFIDFYNAVLNTSFTYDDLPFPITSIHVKKGTSLTVYGQVEDSLYFMNKGIVEMTIKSYMTEKIIDFFFEAELFCGYTSFLDQLPTDVQITTLMDSEIEVIKRKDLLPVYQYSLEANQFGRICTEHGYMRKSNREKNLLTKTAEERYSELFQSRSKYIANIPVNKIAKYLGIHPESLSRIRKKMNS</sequence>
<dbReference type="STRING" id="192904.SAMN04488514_107170"/>
<reference evidence="2 3" key="1">
    <citation type="submission" date="2016-10" db="EMBL/GenBank/DDBJ databases">
        <authorList>
            <person name="de Groot N.N."/>
        </authorList>
    </citation>
    <scope>NUCLEOTIDE SEQUENCE [LARGE SCALE GENOMIC DNA]</scope>
    <source>
        <strain evidence="2 3">DSM 19886</strain>
    </source>
</reference>
<dbReference type="Gene3D" id="2.60.120.10">
    <property type="entry name" value="Jelly Rolls"/>
    <property type="match status" value="1"/>
</dbReference>
<protein>
    <submittedName>
        <fullName evidence="2">cAMP-binding domain of CRP or a regulatory subunit of cAMP-dependent protein kinases</fullName>
    </submittedName>
</protein>